<reference evidence="2 3" key="1">
    <citation type="submission" date="2020-08" db="EMBL/GenBank/DDBJ databases">
        <title>Genomic Encyclopedia of Archaeal and Bacterial Type Strains, Phase II (KMG-II): from individual species to whole genera.</title>
        <authorList>
            <person name="Goeker M."/>
        </authorList>
    </citation>
    <scope>NUCLEOTIDE SEQUENCE [LARGE SCALE GENOMIC DNA]</scope>
    <source>
        <strain evidence="2 3">DSM 23288</strain>
    </source>
</reference>
<keyword evidence="2" id="KW-0378">Hydrolase</keyword>
<dbReference type="GO" id="GO:0047423">
    <property type="term" value="F:N-methylhydantoinase (ATP-hydrolyzing) activity"/>
    <property type="evidence" value="ECO:0007669"/>
    <property type="project" value="UniProtKB-EC"/>
</dbReference>
<dbReference type="GO" id="GO:0005829">
    <property type="term" value="C:cytosol"/>
    <property type="evidence" value="ECO:0007669"/>
    <property type="project" value="TreeGrafter"/>
</dbReference>
<sequence>MDPVTVAVIASSLQATAQEMSEALRRSSHSPIIREMLDYSCAVFTADGETVAQDDLIPAFLGTMASTLPHVIAAIGDAPLRDGDAYMTNDPYRGGTHTPDIQVFVPVLHDGRLVAWCGNIAHHSDVGGTNPGSEGYANSSIFEEGLRIPPIRFSDDGTLNDAVLTLIGNNIRDPASTAGDLRAQLAAAKLGQRRLGEAIARYGTGKLTAAMDAVLDQSERRIRAAIAARRDGVATAEGWLDDDGLGSDPVRIAVAVEVRGDRVAVDLTGTDPQMRGGLNVSATAARASIIFAVKAIFDPDGPQNGGAMRAVDIVLPEGSMVNPRFPAAVSLRHLGVQRLADTLVRAFGDLYPEHATAGAFVGFSSLAAACRHPRAGNEVVIQDDLGGGMGGHAGGDGLDAVDVYLGNVQMLPAEICELQYPVRIVRTELVPDSGGPGQFRGGLALRRVYEFLDEADGVFYSEQTRDQFAPFGVNGGRAGTAARLEVERADGSREELTKRRLTMLPGDRLVTTTGGGGGYGDPARRERAAVVRDLEEGKVSLRVALDVYQLDAAAIAARGSDGHVGVPVGSLDGTAFTSIRR</sequence>
<dbReference type="PANTHER" id="PTHR11365">
    <property type="entry name" value="5-OXOPROLINASE RELATED"/>
    <property type="match status" value="1"/>
</dbReference>
<comment type="caution">
    <text evidence="2">The sequence shown here is derived from an EMBL/GenBank/DDBJ whole genome shotgun (WGS) entry which is preliminary data.</text>
</comment>
<dbReference type="EMBL" id="JACHNU010000007">
    <property type="protein sequence ID" value="MBB4664364.1"/>
    <property type="molecule type" value="Genomic_DNA"/>
</dbReference>
<accession>A0A840IK18</accession>
<feature type="domain" description="Hydantoinase B/oxoprolinase" evidence="1">
    <location>
        <begin position="2"/>
        <end position="522"/>
    </location>
</feature>
<keyword evidence="3" id="KW-1185">Reference proteome</keyword>
<dbReference type="Proteomes" id="UP000585272">
    <property type="component" value="Unassembled WGS sequence"/>
</dbReference>
<dbReference type="Pfam" id="PF02538">
    <property type="entry name" value="Hydantoinase_B"/>
    <property type="match status" value="1"/>
</dbReference>
<gene>
    <name evidence="2" type="ORF">BDZ31_003975</name>
</gene>
<proteinExistence type="predicted"/>
<name>A0A840IK18_9ACTN</name>
<dbReference type="PANTHER" id="PTHR11365:SF23">
    <property type="entry name" value="HYPOTHETICAL 5-OXOPROLINASE (EUROFUNG)-RELATED"/>
    <property type="match status" value="1"/>
</dbReference>
<dbReference type="GO" id="GO:0006749">
    <property type="term" value="P:glutathione metabolic process"/>
    <property type="evidence" value="ECO:0007669"/>
    <property type="project" value="TreeGrafter"/>
</dbReference>
<evidence type="ECO:0000313" key="2">
    <source>
        <dbReference type="EMBL" id="MBB4664364.1"/>
    </source>
</evidence>
<dbReference type="GO" id="GO:0017168">
    <property type="term" value="F:5-oxoprolinase (ATP-hydrolyzing) activity"/>
    <property type="evidence" value="ECO:0007669"/>
    <property type="project" value="TreeGrafter"/>
</dbReference>
<dbReference type="EC" id="3.5.2.14" evidence="2"/>
<dbReference type="InterPro" id="IPR003692">
    <property type="entry name" value="Hydantoinase_B"/>
</dbReference>
<evidence type="ECO:0000259" key="1">
    <source>
        <dbReference type="Pfam" id="PF02538"/>
    </source>
</evidence>
<dbReference type="InterPro" id="IPR045079">
    <property type="entry name" value="Oxoprolinase-like"/>
</dbReference>
<protein>
    <submittedName>
        <fullName evidence="2">N-methylhydantoinase B</fullName>
        <ecNumber evidence="2">3.5.2.14</ecNumber>
    </submittedName>
</protein>
<organism evidence="2 3">
    <name type="scientific">Conexibacter arvalis</name>
    <dbReference type="NCBI Taxonomy" id="912552"/>
    <lineage>
        <taxon>Bacteria</taxon>
        <taxon>Bacillati</taxon>
        <taxon>Actinomycetota</taxon>
        <taxon>Thermoleophilia</taxon>
        <taxon>Solirubrobacterales</taxon>
        <taxon>Conexibacteraceae</taxon>
        <taxon>Conexibacter</taxon>
    </lineage>
</organism>
<dbReference type="AlphaFoldDB" id="A0A840IK18"/>
<dbReference type="RefSeq" id="WP_183344377.1">
    <property type="nucleotide sequence ID" value="NZ_JACHNU010000007.1"/>
</dbReference>
<evidence type="ECO:0000313" key="3">
    <source>
        <dbReference type="Proteomes" id="UP000585272"/>
    </source>
</evidence>